<dbReference type="InterPro" id="IPR016187">
    <property type="entry name" value="CTDL_fold"/>
</dbReference>
<reference evidence="28" key="1">
    <citation type="submission" date="2025-08" db="UniProtKB">
        <authorList>
            <consortium name="RefSeq"/>
        </authorList>
    </citation>
    <scope>IDENTIFICATION</scope>
    <source>
        <tissue evidence="28">Kidney</tissue>
    </source>
</reference>
<evidence type="ECO:0000313" key="27">
    <source>
        <dbReference type="Proteomes" id="UP000081671"/>
    </source>
</evidence>
<dbReference type="GO" id="GO:0002376">
    <property type="term" value="P:immune system process"/>
    <property type="evidence" value="ECO:0007669"/>
    <property type="project" value="UniProtKB-KW"/>
</dbReference>
<accession>A0A1S3GS16</accession>
<dbReference type="GO" id="GO:0005886">
    <property type="term" value="C:plasma membrane"/>
    <property type="evidence" value="ECO:0007669"/>
    <property type="project" value="UniProtKB-SubCell"/>
</dbReference>
<dbReference type="OrthoDB" id="6133475at2759"/>
<evidence type="ECO:0000256" key="14">
    <source>
        <dbReference type="ARBA" id="ARBA00023136"/>
    </source>
</evidence>
<dbReference type="GO" id="GO:0042157">
    <property type="term" value="P:lipoprotein metabolic process"/>
    <property type="evidence" value="ECO:0007669"/>
    <property type="project" value="TreeGrafter"/>
</dbReference>
<dbReference type="GO" id="GO:0030246">
    <property type="term" value="F:carbohydrate binding"/>
    <property type="evidence" value="ECO:0007669"/>
    <property type="project" value="UniProtKB-KW"/>
</dbReference>
<evidence type="ECO:0000256" key="3">
    <source>
        <dbReference type="ARBA" id="ARBA00004401"/>
    </source>
</evidence>
<proteinExistence type="predicted"/>
<dbReference type="Gene3D" id="3.10.100.10">
    <property type="entry name" value="Mannose-Binding Protein A, subunit A"/>
    <property type="match status" value="1"/>
</dbReference>
<keyword evidence="8" id="KW-0430">Lectin</keyword>
<dbReference type="GeneID" id="106001090"/>
<evidence type="ECO:0000256" key="13">
    <source>
        <dbReference type="ARBA" id="ARBA00023054"/>
    </source>
</evidence>
<dbReference type="GO" id="GO:0043235">
    <property type="term" value="C:receptor complex"/>
    <property type="evidence" value="ECO:0007669"/>
    <property type="project" value="TreeGrafter"/>
</dbReference>
<comment type="subcellular location">
    <subcellularLocation>
        <location evidence="1">Cell membrane</location>
        <topology evidence="1">Lipid-anchor</topology>
    </subcellularLocation>
    <subcellularLocation>
        <location evidence="3">Cell membrane</location>
        <topology evidence="3">Single-pass type II membrane protein</topology>
    </subcellularLocation>
    <subcellularLocation>
        <location evidence="2">Membrane raft</location>
    </subcellularLocation>
    <subcellularLocation>
        <location evidence="4">Secreted</location>
    </subcellularLocation>
</comment>
<evidence type="ECO:0000256" key="20">
    <source>
        <dbReference type="ARBA" id="ARBA00023288"/>
    </source>
</evidence>
<evidence type="ECO:0000256" key="15">
    <source>
        <dbReference type="ARBA" id="ARBA00023139"/>
    </source>
</evidence>
<dbReference type="InParanoid" id="A0A1S3GS16"/>
<keyword evidence="27" id="KW-1185">Reference proteome</keyword>
<dbReference type="GO" id="GO:0045121">
    <property type="term" value="C:membrane raft"/>
    <property type="evidence" value="ECO:0007669"/>
    <property type="project" value="UniProtKB-SubCell"/>
</dbReference>
<keyword evidence="14" id="KW-0472">Membrane</keyword>
<evidence type="ECO:0000256" key="4">
    <source>
        <dbReference type="ARBA" id="ARBA00004613"/>
    </source>
</evidence>
<evidence type="ECO:0000256" key="17">
    <source>
        <dbReference type="ARBA" id="ARBA00023170"/>
    </source>
</evidence>
<dbReference type="AlphaFoldDB" id="A0A1S3GS16"/>
<evidence type="ECO:0000256" key="19">
    <source>
        <dbReference type="ARBA" id="ARBA00023198"/>
    </source>
</evidence>
<evidence type="ECO:0000256" key="24">
    <source>
        <dbReference type="ARBA" id="ARBA00041771"/>
    </source>
</evidence>
<evidence type="ECO:0000256" key="25">
    <source>
        <dbReference type="SAM" id="Coils"/>
    </source>
</evidence>
<evidence type="ECO:0000256" key="16">
    <source>
        <dbReference type="ARBA" id="ARBA00023157"/>
    </source>
</evidence>
<keyword evidence="10" id="KW-0130">Cell adhesion</keyword>
<keyword evidence="16" id="KW-1015">Disulfide bond</keyword>
<dbReference type="GO" id="GO:0005576">
    <property type="term" value="C:extracellular region"/>
    <property type="evidence" value="ECO:0007669"/>
    <property type="project" value="UniProtKB-SubCell"/>
</dbReference>
<protein>
    <recommendedName>
        <fullName evidence="22">Oxidized low-density lipoprotein receptor 1</fullName>
    </recommendedName>
    <alternativeName>
        <fullName evidence="23">Lectin-like oxidized LDL receptor 1</fullName>
    </alternativeName>
    <alternativeName>
        <fullName evidence="24">Lectin-type oxidized LDL receptor 1</fullName>
    </alternativeName>
</protein>
<keyword evidence="6" id="KW-0964">Secreted</keyword>
<dbReference type="GO" id="GO:0006954">
    <property type="term" value="P:inflammatory response"/>
    <property type="evidence" value="ECO:0007669"/>
    <property type="project" value="UniProtKB-KW"/>
</dbReference>
<keyword evidence="13 25" id="KW-0175">Coiled coil</keyword>
<keyword evidence="17 28" id="KW-0675">Receptor</keyword>
<feature type="coiled-coil region" evidence="25">
    <location>
        <begin position="44"/>
        <end position="82"/>
    </location>
</feature>
<keyword evidence="18" id="KW-0325">Glycoprotein</keyword>
<keyword evidence="20 28" id="KW-0449">Lipoprotein</keyword>
<keyword evidence="5" id="KW-1003">Cell membrane</keyword>
<dbReference type="CTD" id="4973"/>
<dbReference type="GO" id="GO:0005041">
    <property type="term" value="F:low-density lipoprotein particle receptor activity"/>
    <property type="evidence" value="ECO:0007669"/>
    <property type="project" value="TreeGrafter"/>
</dbReference>
<dbReference type="STRING" id="10020.ENSDORP00000021767"/>
<comment type="subunit">
    <text evidence="21">Homodimer; disulfide-linked. May form a hexamer composed of 3 homodimers. Interacts with HSP70.</text>
</comment>
<evidence type="ECO:0000256" key="9">
    <source>
        <dbReference type="ARBA" id="ARBA00022859"/>
    </source>
</evidence>
<keyword evidence="9" id="KW-0391">Immunity</keyword>
<evidence type="ECO:0000256" key="10">
    <source>
        <dbReference type="ARBA" id="ARBA00022889"/>
    </source>
</evidence>
<keyword evidence="19" id="KW-0395">Inflammatory response</keyword>
<evidence type="ECO:0000313" key="28">
    <source>
        <dbReference type="RefSeq" id="XP_012891688.1"/>
    </source>
</evidence>
<evidence type="ECO:0000259" key="26">
    <source>
        <dbReference type="PROSITE" id="PS50041"/>
    </source>
</evidence>
<dbReference type="InterPro" id="IPR033992">
    <property type="entry name" value="NKR-like_CTLD"/>
</dbReference>
<dbReference type="SMART" id="SM00034">
    <property type="entry name" value="CLECT"/>
    <property type="match status" value="1"/>
</dbReference>
<dbReference type="RefSeq" id="XP_012891688.1">
    <property type="nucleotide sequence ID" value="XM_013036234.1"/>
</dbReference>
<dbReference type="GO" id="GO:0007159">
    <property type="term" value="P:leukocyte cell-cell adhesion"/>
    <property type="evidence" value="ECO:0007669"/>
    <property type="project" value="TreeGrafter"/>
</dbReference>
<keyword evidence="15" id="KW-0564">Palmitate</keyword>
<evidence type="ECO:0000256" key="21">
    <source>
        <dbReference type="ARBA" id="ARBA00038751"/>
    </source>
</evidence>
<evidence type="ECO:0000256" key="8">
    <source>
        <dbReference type="ARBA" id="ARBA00022734"/>
    </source>
</evidence>
<dbReference type="FunCoup" id="A0A1S3GS16">
    <property type="interactions" value="233"/>
</dbReference>
<sequence length="230" mass="25968">MAVDELRLKLATEQPGLKPHETRVSRMSGLRRLCQENLTGVEGALALRHEAQEAQQRLEAAVEALTRRLEQETKKQTQLRQMNLRLPDALDRAANATGPCPQDWIWHADSCYLFPPGLLNWEKCRRQWLALDAQLLKISSAEELAFIQRAASHSSSPCWIGLSPPEPSHSWLWEDGSPLPALLFRLQGAFSQKYPSGTCVYIQHGAFFAENCILAAFSICQRKAYSWGTR</sequence>
<evidence type="ECO:0000256" key="22">
    <source>
        <dbReference type="ARBA" id="ARBA00041191"/>
    </source>
</evidence>
<evidence type="ECO:0000256" key="6">
    <source>
        <dbReference type="ARBA" id="ARBA00022525"/>
    </source>
</evidence>
<keyword evidence="12" id="KW-1133">Transmembrane helix</keyword>
<evidence type="ECO:0000256" key="12">
    <source>
        <dbReference type="ARBA" id="ARBA00022989"/>
    </source>
</evidence>
<evidence type="ECO:0000256" key="1">
    <source>
        <dbReference type="ARBA" id="ARBA00004193"/>
    </source>
</evidence>
<dbReference type="InterPro" id="IPR001304">
    <property type="entry name" value="C-type_lectin-like"/>
</dbReference>
<evidence type="ECO:0000256" key="2">
    <source>
        <dbReference type="ARBA" id="ARBA00004285"/>
    </source>
</evidence>
<dbReference type="InterPro" id="IPR052332">
    <property type="entry name" value="OxLDL_rcpt1-like"/>
</dbReference>
<feature type="domain" description="C-type lectin" evidence="26">
    <location>
        <begin position="107"/>
        <end position="221"/>
    </location>
</feature>
<evidence type="ECO:0000256" key="5">
    <source>
        <dbReference type="ARBA" id="ARBA00022475"/>
    </source>
</evidence>
<evidence type="ECO:0000256" key="7">
    <source>
        <dbReference type="ARBA" id="ARBA00022692"/>
    </source>
</evidence>
<dbReference type="PROSITE" id="PS50041">
    <property type="entry name" value="C_TYPE_LECTIN_2"/>
    <property type="match status" value="1"/>
</dbReference>
<keyword evidence="7" id="KW-0812">Transmembrane</keyword>
<dbReference type="PANTHER" id="PTHR47298">
    <property type="entry name" value="OXIDIZED LOW-DENSITY LIPOPROTEIN RECEPTOR 1"/>
    <property type="match status" value="1"/>
</dbReference>
<name>A0A1S3GS16_DIPOR</name>
<dbReference type="PANTHER" id="PTHR47298:SF1">
    <property type="entry name" value="OXIDIZED LOW-DENSITY LIPOPROTEIN RECEPTOR 1"/>
    <property type="match status" value="1"/>
</dbReference>
<keyword evidence="11" id="KW-0735">Signal-anchor</keyword>
<gene>
    <name evidence="28" type="primary">Olr1</name>
</gene>
<evidence type="ECO:0000256" key="18">
    <source>
        <dbReference type="ARBA" id="ARBA00023180"/>
    </source>
</evidence>
<evidence type="ECO:0000256" key="11">
    <source>
        <dbReference type="ARBA" id="ARBA00022968"/>
    </source>
</evidence>
<evidence type="ECO:0000256" key="23">
    <source>
        <dbReference type="ARBA" id="ARBA00041686"/>
    </source>
</evidence>
<dbReference type="CDD" id="cd03593">
    <property type="entry name" value="CLECT_NK_receptors_like"/>
    <property type="match status" value="1"/>
</dbReference>
<dbReference type="SUPFAM" id="SSF56436">
    <property type="entry name" value="C-type lectin-like"/>
    <property type="match status" value="1"/>
</dbReference>
<dbReference type="Pfam" id="PF00059">
    <property type="entry name" value="Lectin_C"/>
    <property type="match status" value="1"/>
</dbReference>
<dbReference type="KEGG" id="dord:106001090"/>
<dbReference type="InterPro" id="IPR016186">
    <property type="entry name" value="C-type_lectin-like/link_sf"/>
</dbReference>
<organism evidence="27 28">
    <name type="scientific">Dipodomys ordii</name>
    <name type="common">Ord's kangaroo rat</name>
    <dbReference type="NCBI Taxonomy" id="10020"/>
    <lineage>
        <taxon>Eukaryota</taxon>
        <taxon>Metazoa</taxon>
        <taxon>Chordata</taxon>
        <taxon>Craniata</taxon>
        <taxon>Vertebrata</taxon>
        <taxon>Euteleostomi</taxon>
        <taxon>Mammalia</taxon>
        <taxon>Eutheria</taxon>
        <taxon>Euarchontoglires</taxon>
        <taxon>Glires</taxon>
        <taxon>Rodentia</taxon>
        <taxon>Castorimorpha</taxon>
        <taxon>Heteromyidae</taxon>
        <taxon>Dipodomyinae</taxon>
        <taxon>Dipodomys</taxon>
    </lineage>
</organism>
<dbReference type="Proteomes" id="UP000081671">
    <property type="component" value="Unplaced"/>
</dbReference>